<dbReference type="AlphaFoldDB" id="A0AAN8IH37"/>
<evidence type="ECO:0000256" key="1">
    <source>
        <dbReference type="SAM" id="Phobius"/>
    </source>
</evidence>
<dbReference type="Proteomes" id="UP001331761">
    <property type="component" value="Unassembled WGS sequence"/>
</dbReference>
<comment type="caution">
    <text evidence="2">The sequence shown here is derived from an EMBL/GenBank/DDBJ whole genome shotgun (WGS) entry which is preliminary data.</text>
</comment>
<reference evidence="2 3" key="1">
    <citation type="submission" date="2019-10" db="EMBL/GenBank/DDBJ databases">
        <title>Assembly and Annotation for the nematode Trichostrongylus colubriformis.</title>
        <authorList>
            <person name="Martin J."/>
        </authorList>
    </citation>
    <scope>NUCLEOTIDE SEQUENCE [LARGE SCALE GENOMIC DNA]</scope>
    <source>
        <strain evidence="2">G859</strain>
        <tissue evidence="2">Whole worm</tissue>
    </source>
</reference>
<accession>A0AAN8IH37</accession>
<evidence type="ECO:0000313" key="3">
    <source>
        <dbReference type="Proteomes" id="UP001331761"/>
    </source>
</evidence>
<organism evidence="2 3">
    <name type="scientific">Trichostrongylus colubriformis</name>
    <name type="common">Black scour worm</name>
    <dbReference type="NCBI Taxonomy" id="6319"/>
    <lineage>
        <taxon>Eukaryota</taxon>
        <taxon>Metazoa</taxon>
        <taxon>Ecdysozoa</taxon>
        <taxon>Nematoda</taxon>
        <taxon>Chromadorea</taxon>
        <taxon>Rhabditida</taxon>
        <taxon>Rhabditina</taxon>
        <taxon>Rhabditomorpha</taxon>
        <taxon>Strongyloidea</taxon>
        <taxon>Trichostrongylidae</taxon>
        <taxon>Trichostrongylus</taxon>
    </lineage>
</organism>
<name>A0AAN8IH37_TRICO</name>
<keyword evidence="1" id="KW-0812">Transmembrane</keyword>
<protein>
    <submittedName>
        <fullName evidence="2">Uncharacterized protein</fullName>
    </submittedName>
</protein>
<keyword evidence="1" id="KW-1133">Transmembrane helix</keyword>
<keyword evidence="1" id="KW-0472">Membrane</keyword>
<keyword evidence="3" id="KW-1185">Reference proteome</keyword>
<feature type="transmembrane region" description="Helical" evidence="1">
    <location>
        <begin position="84"/>
        <end position="105"/>
    </location>
</feature>
<sequence length="112" mass="12599">MLFNFSFLFFQPPLCNRDKRVPRSHLRQDVRNETALIENYTAPELNADLLSQTVVVLDGDYNDGNHRSEAHMALPHSICLGFRAFAWTSAVVTAGIVLSLVVAIMQYKGIYA</sequence>
<evidence type="ECO:0000313" key="2">
    <source>
        <dbReference type="EMBL" id="KAK5974579.1"/>
    </source>
</evidence>
<dbReference type="EMBL" id="WIXE01014072">
    <property type="protein sequence ID" value="KAK5974579.1"/>
    <property type="molecule type" value="Genomic_DNA"/>
</dbReference>
<gene>
    <name evidence="2" type="ORF">GCK32_020056</name>
</gene>
<proteinExistence type="predicted"/>